<organism evidence="2 3">
    <name type="scientific">Planktothrix tepida PCC 9214</name>
    <dbReference type="NCBI Taxonomy" id="671072"/>
    <lineage>
        <taxon>Bacteria</taxon>
        <taxon>Bacillati</taxon>
        <taxon>Cyanobacteriota</taxon>
        <taxon>Cyanophyceae</taxon>
        <taxon>Oscillatoriophycideae</taxon>
        <taxon>Oscillatoriales</taxon>
        <taxon>Microcoleaceae</taxon>
        <taxon>Planktothrix</taxon>
    </lineage>
</organism>
<dbReference type="InterPro" id="IPR027417">
    <property type="entry name" value="P-loop_NTPase"/>
</dbReference>
<name>A0A1J1LFC1_9CYAN</name>
<protein>
    <submittedName>
        <fullName evidence="2">Helicase-like protein</fullName>
    </submittedName>
</protein>
<keyword evidence="2" id="KW-0378">Hydrolase</keyword>
<dbReference type="PROSITE" id="PS51194">
    <property type="entry name" value="HELICASE_CTER"/>
    <property type="match status" value="1"/>
</dbReference>
<dbReference type="Pfam" id="PF00271">
    <property type="entry name" value="Helicase_C"/>
    <property type="match status" value="1"/>
</dbReference>
<keyword evidence="2" id="KW-0347">Helicase</keyword>
<accession>A0A1J1LFC1</accession>
<dbReference type="SUPFAM" id="SSF52540">
    <property type="entry name" value="P-loop containing nucleoside triphosphate hydrolases"/>
    <property type="match status" value="1"/>
</dbReference>
<proteinExistence type="predicted"/>
<dbReference type="EMBL" id="CZDF01000132">
    <property type="protein sequence ID" value="CUR30604.1"/>
    <property type="molecule type" value="Genomic_DNA"/>
</dbReference>
<dbReference type="Proteomes" id="UP000184315">
    <property type="component" value="Unassembled WGS sequence"/>
</dbReference>
<feature type="domain" description="Helicase C-terminal" evidence="1">
    <location>
        <begin position="765"/>
        <end position="932"/>
    </location>
</feature>
<dbReference type="Gene3D" id="3.40.50.300">
    <property type="entry name" value="P-loop containing nucleotide triphosphate hydrolases"/>
    <property type="match status" value="1"/>
</dbReference>
<evidence type="ECO:0000313" key="3">
    <source>
        <dbReference type="Proteomes" id="UP000184315"/>
    </source>
</evidence>
<keyword evidence="2" id="KW-0067">ATP-binding</keyword>
<evidence type="ECO:0000259" key="1">
    <source>
        <dbReference type="PROSITE" id="PS51194"/>
    </source>
</evidence>
<keyword evidence="2" id="KW-0547">Nucleotide-binding</keyword>
<gene>
    <name evidence="2" type="ORF">PL9214290194</name>
</gene>
<dbReference type="GO" id="GO:0004386">
    <property type="term" value="F:helicase activity"/>
    <property type="evidence" value="ECO:0007669"/>
    <property type="project" value="UniProtKB-KW"/>
</dbReference>
<reference evidence="3" key="1">
    <citation type="submission" date="2015-10" db="EMBL/GenBank/DDBJ databases">
        <authorList>
            <person name="Regsiter A."/>
            <person name="william w."/>
        </authorList>
    </citation>
    <scope>NUCLEOTIDE SEQUENCE [LARGE SCALE GENOMIC DNA]</scope>
</reference>
<dbReference type="InterPro" id="IPR001650">
    <property type="entry name" value="Helicase_C-like"/>
</dbReference>
<dbReference type="AlphaFoldDB" id="A0A1J1LFC1"/>
<sequence length="1235" mass="141532">MSGVQFMSPKLGIELGRVFEIGFNLGILTYFKQTQFKQSYRDIYRTPLSQLYLYQISQKLANENCILDQADRNTIAIWVKLFLQKGWTSGVSFIREYREATGWRYSQEIEILYFQCDFYNNNCFNLIEKSEADAYREILETQGFKNVDISRYKQTGEFLKADTLLLTRCFDEYRILVVDLSTFTTSAIYSIQNIKNIETLKDLLKQELNYIRSKSRFCGLEIDTGSPKNYKVYSQKLERYFSAFATKDKEAVKVIQACSYAWSFYQFLLDEQYLKSDDPVKFNCFGYSDRLINGISLNTDEKPGKESLNILKICHKIYQNKGNSEIKENRKKVLKVIQSNAARSFKNGGEFVDKILQAKPNVITAIHHQEVLNVAESDFFNTADQISNLLQRSLNLTQSNLSLRDAHAALIQRSLSDPTISYLFLTGNPGIGKTTAVANYILNHLEDGTLLFYVSPRIQVNRDIVEKFCDPITHQLKDNIICLNTNAMILKEQKGGCAVEYDYNQLSEDFKRGKVEFLNAHLERDYRLNYSQRIDQISEQLLEITPRNQAGVLASLSEAIHTCLIHPDQFPNNIIATASIQALKETRSGNTLKHLKRIFSSVYNSSTRRVIPEKVKLLSQRLKNIFIMIDEITGSSEGVAFLHGIINFIKEYDLLNPDYGFNIKVITADASLTLKDVVESHLSDQNVQGDKIFVRQVSPTKEQCLWIDNFNFLNQYSATLINANSYPASQLTIDYQVLIHSVSDLENNEDDSTLINPMIDIIKSDILQRLNQNKGQIIVYIQNKEKLKKLIDIIIKEIAQFEVEKDYLEIHASLSEEEIAKIQQFKDSVKVIFMTASASRGLSFPNTRFILVEIPGFQIEQNLMEIIQVIYRGRGGSLDQGEKFIKFYLSDKAIYFTPKVDQDDHPLSPAESQELAKISLQESCLSALNILIILKASIMTRIVGSGQIGFQHYVMIPIGGKWVKQGGDSFLGSMVTLYQEVVKESKKHRQDQRLKEISQGLLNLLSAQKIEIYRSPVTSKTQQEVSYLSLGSEILSKLEKSLDQFLDLPPLEKTYVRGSLLIIPLSEKTVREINYIDLSRIFALGNSNFIQQLWGLIKGNSPKQIKTLVPFALELAYNLIEVKGRSQQVMQTSKSCDRYYAFPIQTFLTFPELEEYFLSHHKLLPPTFQEILRHWVYSLASADNILPIDANYQNIPYVVFNTNSMDKLGKNLFNENQLFHSKEMNILNLILSQSD</sequence>
<dbReference type="STRING" id="671072.PL9214290194"/>
<dbReference type="OrthoDB" id="5557210at2"/>
<keyword evidence="3" id="KW-1185">Reference proteome</keyword>
<evidence type="ECO:0000313" key="2">
    <source>
        <dbReference type="EMBL" id="CUR30604.1"/>
    </source>
</evidence>